<dbReference type="Proteomes" id="UP001604336">
    <property type="component" value="Unassembled WGS sequence"/>
</dbReference>
<dbReference type="EMBL" id="JBFOLK010000002">
    <property type="protein sequence ID" value="KAL2534817.1"/>
    <property type="molecule type" value="Genomic_DNA"/>
</dbReference>
<feature type="region of interest" description="Disordered" evidence="1">
    <location>
        <begin position="53"/>
        <end position="133"/>
    </location>
</feature>
<feature type="compositionally biased region" description="Polar residues" evidence="1">
    <location>
        <begin position="54"/>
        <end position="65"/>
    </location>
</feature>
<comment type="caution">
    <text evidence="2">The sequence shown here is derived from an EMBL/GenBank/DDBJ whole genome shotgun (WGS) entry which is preliminary data.</text>
</comment>
<dbReference type="AlphaFoldDB" id="A0ABD1VC64"/>
<organism evidence="2 3">
    <name type="scientific">Abeliophyllum distichum</name>
    <dbReference type="NCBI Taxonomy" id="126358"/>
    <lineage>
        <taxon>Eukaryota</taxon>
        <taxon>Viridiplantae</taxon>
        <taxon>Streptophyta</taxon>
        <taxon>Embryophyta</taxon>
        <taxon>Tracheophyta</taxon>
        <taxon>Spermatophyta</taxon>
        <taxon>Magnoliopsida</taxon>
        <taxon>eudicotyledons</taxon>
        <taxon>Gunneridae</taxon>
        <taxon>Pentapetalae</taxon>
        <taxon>asterids</taxon>
        <taxon>lamiids</taxon>
        <taxon>Lamiales</taxon>
        <taxon>Oleaceae</taxon>
        <taxon>Forsythieae</taxon>
        <taxon>Abeliophyllum</taxon>
    </lineage>
</organism>
<protein>
    <submittedName>
        <fullName evidence="2">Uncharacterized protein</fullName>
    </submittedName>
</protein>
<evidence type="ECO:0000313" key="2">
    <source>
        <dbReference type="EMBL" id="KAL2534817.1"/>
    </source>
</evidence>
<feature type="compositionally biased region" description="Basic and acidic residues" evidence="1">
    <location>
        <begin position="81"/>
        <end position="102"/>
    </location>
</feature>
<proteinExistence type="predicted"/>
<accession>A0ABD1VC64</accession>
<gene>
    <name evidence="2" type="ORF">Adt_08168</name>
</gene>
<feature type="compositionally biased region" description="Basic and acidic residues" evidence="1">
    <location>
        <begin position="114"/>
        <end position="133"/>
    </location>
</feature>
<reference evidence="3" key="1">
    <citation type="submission" date="2024-07" db="EMBL/GenBank/DDBJ databases">
        <title>Two chromosome-level genome assemblies of Korean endemic species Abeliophyllum distichum and Forsythia ovata (Oleaceae).</title>
        <authorList>
            <person name="Jang H."/>
        </authorList>
    </citation>
    <scope>NUCLEOTIDE SEQUENCE [LARGE SCALE GENOMIC DNA]</scope>
</reference>
<feature type="compositionally biased region" description="Polar residues" evidence="1">
    <location>
        <begin position="104"/>
        <end position="113"/>
    </location>
</feature>
<sequence length="133" mass="14749">MGNNKNCFPISLSDPQILPVEKRRGYRGWFSIAARRTGVFSCSLTRVFRCREGQSLTDSRCQQSRRAGATGSRAKGSRAKGRAEAKDGQSRSEGRAEKKAGQSREGQPTNSPATEDRGRGFRAENRVRENWGI</sequence>
<evidence type="ECO:0000256" key="1">
    <source>
        <dbReference type="SAM" id="MobiDB-lite"/>
    </source>
</evidence>
<evidence type="ECO:0000313" key="3">
    <source>
        <dbReference type="Proteomes" id="UP001604336"/>
    </source>
</evidence>
<keyword evidence="3" id="KW-1185">Reference proteome</keyword>
<name>A0ABD1VC64_9LAMI</name>